<evidence type="ECO:0000259" key="1">
    <source>
        <dbReference type="Pfam" id="PF00857"/>
    </source>
</evidence>
<evidence type="ECO:0000313" key="2">
    <source>
        <dbReference type="EMBL" id="DAF48900.1"/>
    </source>
</evidence>
<keyword evidence="2" id="KW-0378">Hydrolase</keyword>
<sequence>MKNFLVVIDAQNDFIDGALGTPEAQKAVPNIIKKMREYQIVNNGFVKDPDESVILFTLDTHYAETYDDSPEGKKLPIRHCIYKTLGWQINHDITLEYYAGNYARFEDGFITNGRIQKSTFGSMKLMDIARTWCTEKIELVGFCTDICVVSNALMLKAAMPEIQIVVDSSCCAGTTPKMHKEALDIMRSCQIDVI</sequence>
<accession>A0A8S5SCY7</accession>
<name>A0A8S5SCY7_9CAUD</name>
<feature type="domain" description="Isochorismatase-like" evidence="1">
    <location>
        <begin position="5"/>
        <end position="193"/>
    </location>
</feature>
<dbReference type="GO" id="GO:0016787">
    <property type="term" value="F:hydrolase activity"/>
    <property type="evidence" value="ECO:0007669"/>
    <property type="project" value="UniProtKB-KW"/>
</dbReference>
<dbReference type="Gene3D" id="3.40.50.850">
    <property type="entry name" value="Isochorismatase-like"/>
    <property type="match status" value="1"/>
</dbReference>
<protein>
    <submittedName>
        <fullName evidence="2">Cysteine hydrolase</fullName>
    </submittedName>
</protein>
<organism evidence="2">
    <name type="scientific">Siphoviridae sp. ctnpt50</name>
    <dbReference type="NCBI Taxonomy" id="2827941"/>
    <lineage>
        <taxon>Viruses</taxon>
        <taxon>Duplodnaviria</taxon>
        <taxon>Heunggongvirae</taxon>
        <taxon>Uroviricota</taxon>
        <taxon>Caudoviricetes</taxon>
    </lineage>
</organism>
<dbReference type="CDD" id="cd00431">
    <property type="entry name" value="cysteine_hydrolases"/>
    <property type="match status" value="1"/>
</dbReference>
<reference evidence="2" key="1">
    <citation type="journal article" date="2021" name="Proc. Natl. Acad. Sci. U.S.A.">
        <title>A Catalog of Tens of Thousands of Viruses from Human Metagenomes Reveals Hidden Associations with Chronic Diseases.</title>
        <authorList>
            <person name="Tisza M.J."/>
            <person name="Buck C.B."/>
        </authorList>
    </citation>
    <scope>NUCLEOTIDE SEQUENCE</scope>
    <source>
        <strain evidence="2">Ctnpt50</strain>
    </source>
</reference>
<dbReference type="SUPFAM" id="SSF52499">
    <property type="entry name" value="Isochorismatase-like hydrolases"/>
    <property type="match status" value="1"/>
</dbReference>
<dbReference type="InterPro" id="IPR000868">
    <property type="entry name" value="Isochorismatase-like_dom"/>
</dbReference>
<dbReference type="EMBL" id="BK032577">
    <property type="protein sequence ID" value="DAF48900.1"/>
    <property type="molecule type" value="Genomic_DNA"/>
</dbReference>
<dbReference type="InterPro" id="IPR036380">
    <property type="entry name" value="Isochorismatase-like_sf"/>
</dbReference>
<proteinExistence type="predicted"/>
<dbReference type="Pfam" id="PF00857">
    <property type="entry name" value="Isochorismatase"/>
    <property type="match status" value="1"/>
</dbReference>